<keyword evidence="3" id="KW-1185">Reference proteome</keyword>
<protein>
    <submittedName>
        <fullName evidence="2">Uncharacterized protein</fullName>
    </submittedName>
</protein>
<evidence type="ECO:0000256" key="1">
    <source>
        <dbReference type="SAM" id="Phobius"/>
    </source>
</evidence>
<evidence type="ECO:0000313" key="2">
    <source>
        <dbReference type="EMBL" id="CAI0548887.1"/>
    </source>
</evidence>
<dbReference type="AlphaFoldDB" id="A0AAV0QXA8"/>
<evidence type="ECO:0000313" key="3">
    <source>
        <dbReference type="Proteomes" id="UP001154282"/>
    </source>
</evidence>
<accession>A0AAV0QXA8</accession>
<feature type="transmembrane region" description="Helical" evidence="1">
    <location>
        <begin position="537"/>
        <end position="561"/>
    </location>
</feature>
<reference evidence="2" key="1">
    <citation type="submission" date="2022-08" db="EMBL/GenBank/DDBJ databases">
        <authorList>
            <person name="Gutierrez-Valencia J."/>
        </authorList>
    </citation>
    <scope>NUCLEOTIDE SEQUENCE</scope>
</reference>
<organism evidence="2 3">
    <name type="scientific">Linum tenue</name>
    <dbReference type="NCBI Taxonomy" id="586396"/>
    <lineage>
        <taxon>Eukaryota</taxon>
        <taxon>Viridiplantae</taxon>
        <taxon>Streptophyta</taxon>
        <taxon>Embryophyta</taxon>
        <taxon>Tracheophyta</taxon>
        <taxon>Spermatophyta</taxon>
        <taxon>Magnoliopsida</taxon>
        <taxon>eudicotyledons</taxon>
        <taxon>Gunneridae</taxon>
        <taxon>Pentapetalae</taxon>
        <taxon>rosids</taxon>
        <taxon>fabids</taxon>
        <taxon>Malpighiales</taxon>
        <taxon>Linaceae</taxon>
        <taxon>Linum</taxon>
    </lineage>
</organism>
<name>A0AAV0QXA8_9ROSI</name>
<dbReference type="InterPro" id="IPR004158">
    <property type="entry name" value="DUF247_pln"/>
</dbReference>
<dbReference type="PANTHER" id="PTHR31549">
    <property type="entry name" value="PROTEIN, PUTATIVE (DUF247)-RELATED-RELATED"/>
    <property type="match status" value="1"/>
</dbReference>
<comment type="caution">
    <text evidence="2">The sequence shown here is derived from an EMBL/GenBank/DDBJ whole genome shotgun (WGS) entry which is preliminary data.</text>
</comment>
<keyword evidence="1" id="KW-1133">Transmembrane helix</keyword>
<dbReference type="Proteomes" id="UP001154282">
    <property type="component" value="Unassembled WGS sequence"/>
</dbReference>
<keyword evidence="1" id="KW-0472">Membrane</keyword>
<dbReference type="PANTHER" id="PTHR31549:SF277">
    <property type="entry name" value="OS08G0167400 PROTEIN"/>
    <property type="match status" value="1"/>
</dbReference>
<dbReference type="Pfam" id="PF03140">
    <property type="entry name" value="DUF247"/>
    <property type="match status" value="1"/>
</dbReference>
<sequence>MCSNSHPKNLDDHRWIINIRRSLEEQEHVEDIVGLEDSDDELTVRIFNVPKPLLSTHPDSYTPQQVAIGPYHHHRPELHEAARHKHSSARRLQRQLQPPVRFAHIVERLMKLGARIRDCYHKYLDFSDETLAWMMAIDGSLLLELLRGPPETQERLTTEDHDVQHHGRSVGLMLTVVKSGQNSGMIRDVMMLENQIPMIVLRKILEVQHGTQELGDEKLRAMLVGFCREVSPFKMMDDFHGIEASRSAHLLDYLYQTIVPNQVHSGSVVTEETAAADQITQADDSSTECNDNERSNQGLLTSVKRLTSKLDKDHLKRLLLSKPVKFVLRLPFTILTNLLPGFAILRHPVEYFIFSSPPHDSRPGPSNSNNNLYRPPLLEEINIPSVTELVSSGVHIVPTVSSILSISFDNKSSKLHLPIVSLDVNTEVVLRNLVAYEASNASVGPLVFTRYTELMNGIIDTGEDVKLLRERGVVLNHLKSDDEAADLWNGMSKSIRLTRVAFLDDVIAEVNLYYNGRWKVRIGRFMGQYVFASWQSLTLLAAVLILVLMAFQVFCSVYNWYRILSIRRATSTIRS</sequence>
<proteinExistence type="predicted"/>
<dbReference type="EMBL" id="CAMGYJ010000010">
    <property type="protein sequence ID" value="CAI0548887.1"/>
    <property type="molecule type" value="Genomic_DNA"/>
</dbReference>
<gene>
    <name evidence="2" type="ORF">LITE_LOCUS44930</name>
</gene>
<keyword evidence="1" id="KW-0812">Transmembrane</keyword>